<keyword evidence="1" id="KW-0808">Transferase</keyword>
<dbReference type="InterPro" id="IPR029044">
    <property type="entry name" value="Nucleotide-diphossugar_trans"/>
</dbReference>
<dbReference type="SUPFAM" id="SSF53448">
    <property type="entry name" value="Nucleotide-diphospho-sugar transferases"/>
    <property type="match status" value="1"/>
</dbReference>
<comment type="caution">
    <text evidence="1">The sequence shown here is derived from an EMBL/GenBank/DDBJ whole genome shotgun (WGS) entry which is preliminary data.</text>
</comment>
<name>A0A4U7MVS4_9RHOB</name>
<dbReference type="GO" id="GO:0016740">
    <property type="term" value="F:transferase activity"/>
    <property type="evidence" value="ECO:0007669"/>
    <property type="project" value="UniProtKB-KW"/>
</dbReference>
<organism evidence="1 2">
    <name type="scientific">Shimia litoralis</name>
    <dbReference type="NCBI Taxonomy" id="420403"/>
    <lineage>
        <taxon>Bacteria</taxon>
        <taxon>Pseudomonadati</taxon>
        <taxon>Pseudomonadota</taxon>
        <taxon>Alphaproteobacteria</taxon>
        <taxon>Rhodobacterales</taxon>
        <taxon>Roseobacteraceae</taxon>
    </lineage>
</organism>
<dbReference type="Proteomes" id="UP000306575">
    <property type="component" value="Unassembled WGS sequence"/>
</dbReference>
<dbReference type="AlphaFoldDB" id="A0A4U7MVS4"/>
<evidence type="ECO:0000313" key="1">
    <source>
        <dbReference type="EMBL" id="TKZ17250.1"/>
    </source>
</evidence>
<reference evidence="1 2" key="1">
    <citation type="submission" date="2019-04" db="EMBL/GenBank/DDBJ databases">
        <title>Genome sequence of Pelagicola litoralis CL-ES2.</title>
        <authorList>
            <person name="Cao J."/>
        </authorList>
    </citation>
    <scope>NUCLEOTIDE SEQUENCE [LARGE SCALE GENOMIC DNA]</scope>
    <source>
        <strain evidence="1 2">CL-ES2</strain>
    </source>
</reference>
<dbReference type="OrthoDB" id="4964299at2"/>
<dbReference type="EMBL" id="SULI01000024">
    <property type="protein sequence ID" value="TKZ17250.1"/>
    <property type="molecule type" value="Genomic_DNA"/>
</dbReference>
<sequence length="434" mass="48934">MGNRCLNKFVTRNHACALCTQFSVALRPAFCRVTAQRPNFSIYYRGFQISAIIARPLLQNRHDAKDIRTAQCPALSFVRQVTQINRQNPTFRLTPRIFHMSINGEKTLMISVMRNEGPYVLEWLAHHFALGIDDLLIFSNDCSDNTDRILDRLEVMMPHKVKHQPNPKVMFPDRGKWHIMALRYAGQFGRCQAADWLYVTDADEFLNLKRGVSDLDGFFEATGPADAVSFTSIAFNSNGHTKMSPDLVTRRFTQTATDLAAAKKENRTVLTAVKTLYRNTIQGPRRPHRPVTPDFSTTGMTWIDGAGGRLPAGFTDSGSKGIASNGTRTYAQVNHYSIKSKEEFLLKVDRGDAVNAERLGQSKRYWDTANRIGNTDKTGSKLSPKARGLLDEFLADSQLRELHEESYSLRETMLQDVLSSKRGEAVAQQIGYFD</sequence>
<dbReference type="Pfam" id="PF13704">
    <property type="entry name" value="Glyco_tranf_2_4"/>
    <property type="match status" value="1"/>
</dbReference>
<gene>
    <name evidence="1" type="ORF">FAP39_14650</name>
</gene>
<protein>
    <submittedName>
        <fullName evidence="1">Glycosyltransferase family 2 protein</fullName>
    </submittedName>
</protein>
<keyword evidence="2" id="KW-1185">Reference proteome</keyword>
<proteinExistence type="predicted"/>
<accession>A0A4U7MVS4</accession>
<evidence type="ECO:0000313" key="2">
    <source>
        <dbReference type="Proteomes" id="UP000306575"/>
    </source>
</evidence>